<evidence type="ECO:0000313" key="3">
    <source>
        <dbReference type="Proteomes" id="UP000006727"/>
    </source>
</evidence>
<dbReference type="AlphaFoldDB" id="A0A7I4AAA9"/>
<reference evidence="2 3" key="1">
    <citation type="journal article" date="2008" name="Science">
        <title>The Physcomitrella genome reveals evolutionary insights into the conquest of land by plants.</title>
        <authorList>
            <person name="Rensing S."/>
            <person name="Lang D."/>
            <person name="Zimmer A."/>
            <person name="Terry A."/>
            <person name="Salamov A."/>
            <person name="Shapiro H."/>
            <person name="Nishiyama T."/>
            <person name="Perroud P.-F."/>
            <person name="Lindquist E."/>
            <person name="Kamisugi Y."/>
            <person name="Tanahashi T."/>
            <person name="Sakakibara K."/>
            <person name="Fujita T."/>
            <person name="Oishi K."/>
            <person name="Shin-I T."/>
            <person name="Kuroki Y."/>
            <person name="Toyoda A."/>
            <person name="Suzuki Y."/>
            <person name="Hashimoto A."/>
            <person name="Yamaguchi K."/>
            <person name="Sugano A."/>
            <person name="Kohara Y."/>
            <person name="Fujiyama A."/>
            <person name="Anterola A."/>
            <person name="Aoki S."/>
            <person name="Ashton N."/>
            <person name="Barbazuk W.B."/>
            <person name="Barker E."/>
            <person name="Bennetzen J."/>
            <person name="Bezanilla M."/>
            <person name="Blankenship R."/>
            <person name="Cho S.H."/>
            <person name="Dutcher S."/>
            <person name="Estelle M."/>
            <person name="Fawcett J.A."/>
            <person name="Gundlach H."/>
            <person name="Hanada K."/>
            <person name="Heyl A."/>
            <person name="Hicks K.A."/>
            <person name="Hugh J."/>
            <person name="Lohr M."/>
            <person name="Mayer K."/>
            <person name="Melkozernov A."/>
            <person name="Murata T."/>
            <person name="Nelson D."/>
            <person name="Pils B."/>
            <person name="Prigge M."/>
            <person name="Reiss B."/>
            <person name="Renner T."/>
            <person name="Rombauts S."/>
            <person name="Rushton P."/>
            <person name="Sanderfoot A."/>
            <person name="Schween G."/>
            <person name="Shiu S.-H."/>
            <person name="Stueber K."/>
            <person name="Theodoulou F.L."/>
            <person name="Tu H."/>
            <person name="Van de Peer Y."/>
            <person name="Verrier P.J."/>
            <person name="Waters E."/>
            <person name="Wood A."/>
            <person name="Yang L."/>
            <person name="Cove D."/>
            <person name="Cuming A."/>
            <person name="Hasebe M."/>
            <person name="Lucas S."/>
            <person name="Mishler D.B."/>
            <person name="Reski R."/>
            <person name="Grigoriev I."/>
            <person name="Quatrano R.S."/>
            <person name="Boore J.L."/>
        </authorList>
    </citation>
    <scope>NUCLEOTIDE SEQUENCE [LARGE SCALE GENOMIC DNA]</scope>
    <source>
        <strain evidence="2 3">cv. Gransden 2004</strain>
    </source>
</reference>
<protein>
    <recommendedName>
        <fullName evidence="4">Lycopene beta-cyclase</fullName>
    </recommendedName>
</protein>
<proteinExistence type="predicted"/>
<evidence type="ECO:0000313" key="2">
    <source>
        <dbReference type="EnsemblPlants" id="Pp3c11_22720V3.4"/>
    </source>
</evidence>
<feature type="region of interest" description="Disordered" evidence="1">
    <location>
        <begin position="67"/>
        <end position="89"/>
    </location>
</feature>
<accession>A0A7I4AAA9</accession>
<evidence type="ECO:0008006" key="4">
    <source>
        <dbReference type="Google" id="ProtNLM"/>
    </source>
</evidence>
<dbReference type="InterPro" id="IPR036188">
    <property type="entry name" value="FAD/NAD-bd_sf"/>
</dbReference>
<reference evidence="2" key="3">
    <citation type="submission" date="2020-12" db="UniProtKB">
        <authorList>
            <consortium name="EnsemblPlants"/>
        </authorList>
    </citation>
    <scope>IDENTIFICATION</scope>
</reference>
<dbReference type="FunCoup" id="A0A7I4AAA9">
    <property type="interactions" value="952"/>
</dbReference>
<name>A0A7I4AAA9_PHYPA</name>
<dbReference type="Gene3D" id="3.50.50.60">
    <property type="entry name" value="FAD/NAD(P)-binding domain"/>
    <property type="match status" value="1"/>
</dbReference>
<dbReference type="SUPFAM" id="SSF51905">
    <property type="entry name" value="FAD/NAD(P)-binding domain"/>
    <property type="match status" value="1"/>
</dbReference>
<dbReference type="Proteomes" id="UP000006727">
    <property type="component" value="Chromosome 11"/>
</dbReference>
<dbReference type="GeneID" id="112289065"/>
<keyword evidence="3" id="KW-1185">Reference proteome</keyword>
<evidence type="ECO:0000256" key="1">
    <source>
        <dbReference type="SAM" id="MobiDB-lite"/>
    </source>
</evidence>
<dbReference type="PANTHER" id="PTHR32098:SF5">
    <property type="entry name" value="LYCOPENE BETA_EPSILON CYCLASE PROTEIN"/>
    <property type="match status" value="1"/>
</dbReference>
<gene>
    <name evidence="2" type="primary">LOC112289065</name>
</gene>
<dbReference type="KEGG" id="ppp:112289065"/>
<dbReference type="EMBL" id="ABEU02000011">
    <property type="status" value="NOT_ANNOTATED_CDS"/>
    <property type="molecule type" value="Genomic_DNA"/>
</dbReference>
<organism evidence="2 3">
    <name type="scientific">Physcomitrium patens</name>
    <name type="common">Spreading-leaved earth moss</name>
    <name type="synonym">Physcomitrella patens</name>
    <dbReference type="NCBI Taxonomy" id="3218"/>
    <lineage>
        <taxon>Eukaryota</taxon>
        <taxon>Viridiplantae</taxon>
        <taxon>Streptophyta</taxon>
        <taxon>Embryophyta</taxon>
        <taxon>Bryophyta</taxon>
        <taxon>Bryophytina</taxon>
        <taxon>Bryopsida</taxon>
        <taxon>Funariidae</taxon>
        <taxon>Funariales</taxon>
        <taxon>Funariaceae</taxon>
        <taxon>Physcomitrium</taxon>
    </lineage>
</organism>
<dbReference type="EnsemblPlants" id="Pp3c11_22720V3.4">
    <property type="protein sequence ID" value="Pp3c11_22720V3.4"/>
    <property type="gene ID" value="Pp3c11_22720"/>
</dbReference>
<dbReference type="RefSeq" id="XP_024389785.1">
    <property type="nucleotide sequence ID" value="XM_024534017.2"/>
</dbReference>
<dbReference type="InParanoid" id="A0A7I4AAA9"/>
<sequence>MMGVVSASTMQRSAAVSVKNGHLLAPPAENSFNVGFRSSSRFPQQLIVVKWKKSCCGRWCTRRVQCSAGSTPVTSNPTVPPPTTPKTRTQRIMENIPGSAEAGGAGGAMSYQALKRLDEHWRKLKARTPMTGPAPEVVTRRQGKWADSGLADRSQAVFDVVVCGGTLGVFLATALALRGLKVAIIERGPLRGQRVQDWNVSRKELKELVYAGVLTEDEIEEVISIEFNPSRVGFAGGTELWVNDILNLGVSPAKLIEVCKKRFVDVGGEVLEFTGLSKLDVFNDGAVVSLDNGKTLVGRLLLDVMGNQSPIVRQIRWGQHPDGVCLVVGACARGFENNSTSDLIYTNTQVTQVGSSKTQYFWEAFPAGSGPTDRTTYMFSYLDATPSRPLLEEMLEDYWDLMPDYQGVKLEDLEIRRVLFGCFPTYRASPLPSAFDRVLQIGDASGIQSPISFGGFGAITRHIGRLSNGLYDALQADLLDKNNLALLNPYLPNLSGVWMYQRAMSVRLDIESPPDFINNLLSINFECMERLGDPVVRPFLQDVVQFWPQVRLLSLIMLTKPLFIPQIFRQVGFFPLIDWFRHFIALAMYTLLWLALSGSPRTWVNSLPKEKQFVWRRRFEAWQYGSGLDYHP</sequence>
<dbReference type="OrthoDB" id="4211at2759"/>
<dbReference type="PANTHER" id="PTHR32098">
    <property type="entry name" value="LYCOPENE BETA/EPSILON CYCLASE PROTEIN"/>
    <property type="match status" value="1"/>
</dbReference>
<dbReference type="Gramene" id="Pp3c11_22720V3.4">
    <property type="protein sequence ID" value="Pp3c11_22720V3.4"/>
    <property type="gene ID" value="Pp3c11_22720"/>
</dbReference>
<reference evidence="2 3" key="2">
    <citation type="journal article" date="2018" name="Plant J.">
        <title>The Physcomitrella patens chromosome-scale assembly reveals moss genome structure and evolution.</title>
        <authorList>
            <person name="Lang D."/>
            <person name="Ullrich K.K."/>
            <person name="Murat F."/>
            <person name="Fuchs J."/>
            <person name="Jenkins J."/>
            <person name="Haas F.B."/>
            <person name="Piednoel M."/>
            <person name="Gundlach H."/>
            <person name="Van Bel M."/>
            <person name="Meyberg R."/>
            <person name="Vives C."/>
            <person name="Morata J."/>
            <person name="Symeonidi A."/>
            <person name="Hiss M."/>
            <person name="Muchero W."/>
            <person name="Kamisugi Y."/>
            <person name="Saleh O."/>
            <person name="Blanc G."/>
            <person name="Decker E.L."/>
            <person name="van Gessel N."/>
            <person name="Grimwood J."/>
            <person name="Hayes R.D."/>
            <person name="Graham S.W."/>
            <person name="Gunter L.E."/>
            <person name="McDaniel S.F."/>
            <person name="Hoernstein S.N.W."/>
            <person name="Larsson A."/>
            <person name="Li F.W."/>
            <person name="Perroud P.F."/>
            <person name="Phillips J."/>
            <person name="Ranjan P."/>
            <person name="Rokshar D.S."/>
            <person name="Rothfels C.J."/>
            <person name="Schneider L."/>
            <person name="Shu S."/>
            <person name="Stevenson D.W."/>
            <person name="Thummler F."/>
            <person name="Tillich M."/>
            <person name="Villarreal Aguilar J.C."/>
            <person name="Widiez T."/>
            <person name="Wong G.K."/>
            <person name="Wymore A."/>
            <person name="Zhang Y."/>
            <person name="Zimmer A.D."/>
            <person name="Quatrano R.S."/>
            <person name="Mayer K.F.X."/>
            <person name="Goodstein D."/>
            <person name="Casacuberta J.M."/>
            <person name="Vandepoele K."/>
            <person name="Reski R."/>
            <person name="Cuming A.C."/>
            <person name="Tuskan G.A."/>
            <person name="Maumus F."/>
            <person name="Salse J."/>
            <person name="Schmutz J."/>
            <person name="Rensing S.A."/>
        </authorList>
    </citation>
    <scope>NUCLEOTIDE SEQUENCE [LARGE SCALE GENOMIC DNA]</scope>
    <source>
        <strain evidence="2 3">cv. Gransden 2004</strain>
    </source>
</reference>